<sequence>MAHGGRKPSPQKRGKYKDRQRDRFCKQTTYGAEFKTGSPQQTMYNKEIDNQIVSKYSNRVPKSAHTRSVDRTKHRRDQKKYRKHNSIEKQVRHRYDYDNACVSTGKAFYVPDKVTGSQMEYHYHHMGRPGRRLVVDRVVKYKYPSHVGTNYQKDYAKYNSLKAPGGKQCGEPFNVEKEHKIINPHEVEKLTINRIDYQPFKVQPREPKKLKAPPQSEYIGAKSAYQSDFANWGANEIIHEKEPQYPYYSLPFNGNSNYAKTFCGGSSDGKVGRGAPFGMDTIKNKHNQNDGFSQHGYSTGFGGSFGESPHVNAHMASTSHLRPLLGAEENGFETTNQRNFKDYQIHHRPQTCKPKADVVRTGNNPKHFKTSNMCDYKKRRFKPPAVDMIPYP</sequence>
<evidence type="ECO:0000256" key="1">
    <source>
        <dbReference type="SAM" id="MobiDB-lite"/>
    </source>
</evidence>
<keyword evidence="3" id="KW-1185">Reference proteome</keyword>
<feature type="region of interest" description="Disordered" evidence="1">
    <location>
        <begin position="1"/>
        <end position="23"/>
    </location>
</feature>
<proteinExistence type="predicted"/>
<evidence type="ECO:0000313" key="2">
    <source>
        <dbReference type="EMBL" id="CAI2367777.1"/>
    </source>
</evidence>
<name>A0AAD1UJA9_EUPCR</name>
<protein>
    <submittedName>
        <fullName evidence="2">Uncharacterized protein</fullName>
    </submittedName>
</protein>
<organism evidence="2 3">
    <name type="scientific">Euplotes crassus</name>
    <dbReference type="NCBI Taxonomy" id="5936"/>
    <lineage>
        <taxon>Eukaryota</taxon>
        <taxon>Sar</taxon>
        <taxon>Alveolata</taxon>
        <taxon>Ciliophora</taxon>
        <taxon>Intramacronucleata</taxon>
        <taxon>Spirotrichea</taxon>
        <taxon>Hypotrichia</taxon>
        <taxon>Euplotida</taxon>
        <taxon>Euplotidae</taxon>
        <taxon>Moneuplotes</taxon>
    </lineage>
</organism>
<comment type="caution">
    <text evidence="2">The sequence shown here is derived from an EMBL/GenBank/DDBJ whole genome shotgun (WGS) entry which is preliminary data.</text>
</comment>
<dbReference type="Proteomes" id="UP001295684">
    <property type="component" value="Unassembled WGS sequence"/>
</dbReference>
<accession>A0AAD1UJA9</accession>
<dbReference type="EMBL" id="CAMPGE010008893">
    <property type="protein sequence ID" value="CAI2367777.1"/>
    <property type="molecule type" value="Genomic_DNA"/>
</dbReference>
<gene>
    <name evidence="2" type="ORF">ECRASSUSDP1_LOCUS9065</name>
</gene>
<evidence type="ECO:0000313" key="3">
    <source>
        <dbReference type="Proteomes" id="UP001295684"/>
    </source>
</evidence>
<reference evidence="2" key="1">
    <citation type="submission" date="2023-07" db="EMBL/GenBank/DDBJ databases">
        <authorList>
            <consortium name="AG Swart"/>
            <person name="Singh M."/>
            <person name="Singh A."/>
            <person name="Seah K."/>
            <person name="Emmerich C."/>
        </authorList>
    </citation>
    <scope>NUCLEOTIDE SEQUENCE</scope>
    <source>
        <strain evidence="2">DP1</strain>
    </source>
</reference>
<dbReference type="AlphaFoldDB" id="A0AAD1UJA9"/>
<feature type="region of interest" description="Disordered" evidence="1">
    <location>
        <begin position="57"/>
        <end position="82"/>
    </location>
</feature>
<feature type="compositionally biased region" description="Basic residues" evidence="1">
    <location>
        <begin position="72"/>
        <end position="82"/>
    </location>
</feature>
<feature type="compositionally biased region" description="Basic residues" evidence="1">
    <location>
        <begin position="1"/>
        <end position="16"/>
    </location>
</feature>